<proteinExistence type="predicted"/>
<dbReference type="Proteomes" id="UP001239169">
    <property type="component" value="Chromosome"/>
</dbReference>
<evidence type="ECO:0000313" key="2">
    <source>
        <dbReference type="Proteomes" id="UP001239169"/>
    </source>
</evidence>
<accession>A0ABY8R0D2</accession>
<keyword evidence="2" id="KW-1185">Reference proteome</keyword>
<name>A0ABY8R0D2_PARBF</name>
<gene>
    <name evidence="1" type="ORF">QJS64_12655</name>
</gene>
<evidence type="ECO:0000313" key="1">
    <source>
        <dbReference type="EMBL" id="WGX74959.1"/>
    </source>
</evidence>
<protein>
    <submittedName>
        <fullName evidence="1">DUF2284 domain-containing protein</fullName>
    </submittedName>
</protein>
<reference evidence="1 2" key="1">
    <citation type="submission" date="2023-04" db="EMBL/GenBank/DDBJ databases">
        <title>Bacteria Genome Submission.</title>
        <authorList>
            <person name="Isaac P."/>
        </authorList>
    </citation>
    <scope>NUCLEOTIDE SEQUENCE [LARGE SCALE GENOMIC DNA]</scope>
    <source>
        <strain evidence="1 2">SampleS7P1</strain>
    </source>
</reference>
<dbReference type="EMBL" id="CP124685">
    <property type="protein sequence ID" value="WGX74959.1"/>
    <property type="molecule type" value="Genomic_DNA"/>
</dbReference>
<organism evidence="1 2">
    <name type="scientific">Paraclostridium bifermentans</name>
    <name type="common">Clostridium bifermentans</name>
    <dbReference type="NCBI Taxonomy" id="1490"/>
    <lineage>
        <taxon>Bacteria</taxon>
        <taxon>Bacillati</taxon>
        <taxon>Bacillota</taxon>
        <taxon>Clostridia</taxon>
        <taxon>Peptostreptococcales</taxon>
        <taxon>Peptostreptococcaceae</taxon>
        <taxon>Paraclostridium</taxon>
    </lineage>
</organism>
<dbReference type="InterPro" id="IPR019271">
    <property type="entry name" value="DUF2284_metal-binding"/>
</dbReference>
<dbReference type="Pfam" id="PF10050">
    <property type="entry name" value="DUF2284"/>
    <property type="match status" value="1"/>
</dbReference>
<sequence length="120" mass="13887">MDVDNNNSIETVHPYLRRVLSDLLIPLEEQFNGLLSDGGRCKYCERCTYIDNMPCRYPDKMRFSMEAMGIDLDKVCKDILNHSILWSKNDDSNYCTVLGSINFNGNFSDDDFKQAILKFL</sequence>